<proteinExistence type="predicted"/>
<organism evidence="2 3">
    <name type="scientific">Astrephomene gubernaculifera</name>
    <dbReference type="NCBI Taxonomy" id="47775"/>
    <lineage>
        <taxon>Eukaryota</taxon>
        <taxon>Viridiplantae</taxon>
        <taxon>Chlorophyta</taxon>
        <taxon>core chlorophytes</taxon>
        <taxon>Chlorophyceae</taxon>
        <taxon>CS clade</taxon>
        <taxon>Chlamydomonadales</taxon>
        <taxon>Astrephomenaceae</taxon>
        <taxon>Astrephomene</taxon>
    </lineage>
</organism>
<dbReference type="EMBL" id="BMAR01000020">
    <property type="protein sequence ID" value="GFR47873.1"/>
    <property type="molecule type" value="Genomic_DNA"/>
</dbReference>
<dbReference type="AlphaFoldDB" id="A0AAD3DWE5"/>
<gene>
    <name evidence="2" type="ORF">Agub_g9682</name>
</gene>
<comment type="caution">
    <text evidence="2">The sequence shown here is derived from an EMBL/GenBank/DDBJ whole genome shotgun (WGS) entry which is preliminary data.</text>
</comment>
<feature type="non-terminal residue" evidence="2">
    <location>
        <position position="140"/>
    </location>
</feature>
<feature type="non-terminal residue" evidence="2">
    <location>
        <position position="1"/>
    </location>
</feature>
<evidence type="ECO:0000256" key="1">
    <source>
        <dbReference type="SAM" id="MobiDB-lite"/>
    </source>
</evidence>
<dbReference type="Proteomes" id="UP001054857">
    <property type="component" value="Unassembled WGS sequence"/>
</dbReference>
<name>A0AAD3DWE5_9CHLO</name>
<evidence type="ECO:0000313" key="3">
    <source>
        <dbReference type="Proteomes" id="UP001054857"/>
    </source>
</evidence>
<evidence type="ECO:0000313" key="2">
    <source>
        <dbReference type="EMBL" id="GFR47873.1"/>
    </source>
</evidence>
<reference evidence="2 3" key="1">
    <citation type="journal article" date="2021" name="Sci. Rep.">
        <title>Genome sequencing of the multicellular alga Astrephomene provides insights into convergent evolution of germ-soma differentiation.</title>
        <authorList>
            <person name="Yamashita S."/>
            <person name="Yamamoto K."/>
            <person name="Matsuzaki R."/>
            <person name="Suzuki S."/>
            <person name="Yamaguchi H."/>
            <person name="Hirooka S."/>
            <person name="Minakuchi Y."/>
            <person name="Miyagishima S."/>
            <person name="Kawachi M."/>
            <person name="Toyoda A."/>
            <person name="Nozaki H."/>
        </authorList>
    </citation>
    <scope>NUCLEOTIDE SEQUENCE [LARGE SCALE GENOMIC DNA]</scope>
    <source>
        <strain evidence="2 3">NIES-4017</strain>
    </source>
</reference>
<feature type="region of interest" description="Disordered" evidence="1">
    <location>
        <begin position="119"/>
        <end position="140"/>
    </location>
</feature>
<accession>A0AAD3DWE5</accession>
<protein>
    <submittedName>
        <fullName evidence="2">Uncharacterized protein</fullName>
    </submittedName>
</protein>
<keyword evidence="3" id="KW-1185">Reference proteome</keyword>
<sequence length="140" mass="14794">KVLFGRGTLLQSSYHVQLLAMSAYMASSGVGEQYRHFAAYFRWSVMSIKGNIRTLDAGFSNTVQDVNATALARSSIQGGWPVTLPPQPPPSPLTLLLAPPPLTLPGLYADDATNGTVYGVDSQSADAESAGRRLQTAAGP</sequence>